<sequence length="559" mass="62807">MKFDDILRQIGELGPFQMKIVFLVALAMLPEALNSMIAVFATADMDHWCHVEEWTDSVQNCNSNLTTFGQNEQYIECIHKYRDASIPIKKIDDGEPVYANCIMYDKEYPSELTEEYHTGDSENSTRGCTEGWVYDRSQYRSTIVSEFDLVCDKKKMAAMTQSIFYVGYLVGSWASGSLADAIGRYYTLFIAVSVDIIAGVILAFSPTYWFFCIFRFLVGVSNISLYLMAFVIATEILGPSKRIYGGMAIPLAFSFGYMLLAFLAYMIRNWRHLQLAASGLLVPIFLLIPILPESARWLMARKKYEKAEKIIKQIAKGNKTTDKLPENTVECLIKEEEENFNRRTYTTLDLLRTPKLRRATLMLFFIWPANSLIYFGLSLNTAKFGSNQYMTFFIAGFVEVPGILMTVPFMQSRFGRRYTISGVMALSGVACLVTVITSDIFLTVAAMTGKFCITAAYMSIYVFSAEIFPTEVRSIGVGSCSTAARLGSIFAPMVLVMFNDIWEPLPLLLFGCLALIAAGLVLLLPETRGKVLTATIEEGEEFLRNPHGKISNSNEDSKI</sequence>
<feature type="transmembrane region" description="Helical" evidence="5">
    <location>
        <begin position="504"/>
        <end position="524"/>
    </location>
</feature>
<dbReference type="InterPro" id="IPR005828">
    <property type="entry name" value="MFS_sugar_transport-like"/>
</dbReference>
<gene>
    <name evidence="7" type="ORF">HOLleu_32704</name>
</gene>
<dbReference type="InterPro" id="IPR020846">
    <property type="entry name" value="MFS_dom"/>
</dbReference>
<feature type="transmembrane region" description="Helical" evidence="5">
    <location>
        <begin position="20"/>
        <end position="41"/>
    </location>
</feature>
<feature type="domain" description="Major facilitator superfamily (MFS) profile" evidence="6">
    <location>
        <begin position="20"/>
        <end position="529"/>
    </location>
</feature>
<keyword evidence="8" id="KW-1185">Reference proteome</keyword>
<dbReference type="InterPro" id="IPR036259">
    <property type="entry name" value="MFS_trans_sf"/>
</dbReference>
<protein>
    <submittedName>
        <fullName evidence="7">Organic cation transporter protein</fullName>
    </submittedName>
</protein>
<keyword evidence="2 5" id="KW-0812">Transmembrane</keyword>
<dbReference type="PROSITE" id="PS50850">
    <property type="entry name" value="MFS"/>
    <property type="match status" value="1"/>
</dbReference>
<proteinExistence type="predicted"/>
<dbReference type="Proteomes" id="UP001152320">
    <property type="component" value="Chromosome 16"/>
</dbReference>
<feature type="transmembrane region" description="Helical" evidence="5">
    <location>
        <begin position="208"/>
        <end position="232"/>
    </location>
</feature>
<name>A0A9Q1GVP1_HOLLE</name>
<evidence type="ECO:0000256" key="2">
    <source>
        <dbReference type="ARBA" id="ARBA00022692"/>
    </source>
</evidence>
<feature type="transmembrane region" description="Helical" evidence="5">
    <location>
        <begin position="359"/>
        <end position="377"/>
    </location>
</feature>
<dbReference type="EMBL" id="JAIZAY010000016">
    <property type="protein sequence ID" value="KAJ8027537.1"/>
    <property type="molecule type" value="Genomic_DNA"/>
</dbReference>
<dbReference type="Pfam" id="PF00083">
    <property type="entry name" value="Sugar_tr"/>
    <property type="match status" value="1"/>
</dbReference>
<comment type="subcellular location">
    <subcellularLocation>
        <location evidence="1">Membrane</location>
        <topology evidence="1">Multi-pass membrane protein</topology>
    </subcellularLocation>
</comment>
<feature type="transmembrane region" description="Helical" evidence="5">
    <location>
        <begin position="185"/>
        <end position="202"/>
    </location>
</feature>
<evidence type="ECO:0000256" key="5">
    <source>
        <dbReference type="SAM" id="Phobius"/>
    </source>
</evidence>
<evidence type="ECO:0000256" key="1">
    <source>
        <dbReference type="ARBA" id="ARBA00004141"/>
    </source>
</evidence>
<dbReference type="OrthoDB" id="3936150at2759"/>
<evidence type="ECO:0000259" key="6">
    <source>
        <dbReference type="PROSITE" id="PS50850"/>
    </source>
</evidence>
<feature type="transmembrane region" description="Helical" evidence="5">
    <location>
        <begin position="475"/>
        <end position="498"/>
    </location>
</feature>
<reference evidence="7" key="1">
    <citation type="submission" date="2021-10" db="EMBL/GenBank/DDBJ databases">
        <title>Tropical sea cucumber genome reveals ecological adaptation and Cuvierian tubules defense mechanism.</title>
        <authorList>
            <person name="Chen T."/>
        </authorList>
    </citation>
    <scope>NUCLEOTIDE SEQUENCE</scope>
    <source>
        <strain evidence="7">Nanhai2018</strain>
        <tissue evidence="7">Muscle</tissue>
    </source>
</reference>
<evidence type="ECO:0000313" key="7">
    <source>
        <dbReference type="EMBL" id="KAJ8027537.1"/>
    </source>
</evidence>
<feature type="transmembrane region" description="Helical" evidence="5">
    <location>
        <begin position="389"/>
        <end position="410"/>
    </location>
</feature>
<dbReference type="GO" id="GO:0016020">
    <property type="term" value="C:membrane"/>
    <property type="evidence" value="ECO:0007669"/>
    <property type="project" value="UniProtKB-SubCell"/>
</dbReference>
<keyword evidence="3 5" id="KW-1133">Transmembrane helix</keyword>
<accession>A0A9Q1GVP1</accession>
<evidence type="ECO:0000256" key="4">
    <source>
        <dbReference type="ARBA" id="ARBA00023136"/>
    </source>
</evidence>
<feature type="transmembrane region" description="Helical" evidence="5">
    <location>
        <begin position="244"/>
        <end position="267"/>
    </location>
</feature>
<dbReference type="GO" id="GO:0022857">
    <property type="term" value="F:transmembrane transporter activity"/>
    <property type="evidence" value="ECO:0007669"/>
    <property type="project" value="InterPro"/>
</dbReference>
<dbReference type="CDD" id="cd17317">
    <property type="entry name" value="MFS_SLC22"/>
    <property type="match status" value="1"/>
</dbReference>
<evidence type="ECO:0000313" key="8">
    <source>
        <dbReference type="Proteomes" id="UP001152320"/>
    </source>
</evidence>
<organism evidence="7 8">
    <name type="scientific">Holothuria leucospilota</name>
    <name type="common">Black long sea cucumber</name>
    <name type="synonym">Mertensiothuria leucospilota</name>
    <dbReference type="NCBI Taxonomy" id="206669"/>
    <lineage>
        <taxon>Eukaryota</taxon>
        <taxon>Metazoa</taxon>
        <taxon>Echinodermata</taxon>
        <taxon>Eleutherozoa</taxon>
        <taxon>Echinozoa</taxon>
        <taxon>Holothuroidea</taxon>
        <taxon>Aspidochirotacea</taxon>
        <taxon>Aspidochirotida</taxon>
        <taxon>Holothuriidae</taxon>
        <taxon>Holothuria</taxon>
    </lineage>
</organism>
<keyword evidence="4 5" id="KW-0472">Membrane</keyword>
<feature type="transmembrane region" description="Helical" evidence="5">
    <location>
        <begin position="417"/>
        <end position="436"/>
    </location>
</feature>
<feature type="transmembrane region" description="Helical" evidence="5">
    <location>
        <begin position="273"/>
        <end position="292"/>
    </location>
</feature>
<comment type="caution">
    <text evidence="7">The sequence shown here is derived from an EMBL/GenBank/DDBJ whole genome shotgun (WGS) entry which is preliminary data.</text>
</comment>
<dbReference type="SUPFAM" id="SSF103473">
    <property type="entry name" value="MFS general substrate transporter"/>
    <property type="match status" value="1"/>
</dbReference>
<evidence type="ECO:0000256" key="3">
    <source>
        <dbReference type="ARBA" id="ARBA00022989"/>
    </source>
</evidence>
<feature type="transmembrane region" description="Helical" evidence="5">
    <location>
        <begin position="442"/>
        <end position="463"/>
    </location>
</feature>
<dbReference type="Gene3D" id="1.20.1250.20">
    <property type="entry name" value="MFS general substrate transporter like domains"/>
    <property type="match status" value="1"/>
</dbReference>
<dbReference type="PANTHER" id="PTHR24064">
    <property type="entry name" value="SOLUTE CARRIER FAMILY 22 MEMBER"/>
    <property type="match status" value="1"/>
</dbReference>
<dbReference type="AlphaFoldDB" id="A0A9Q1GVP1"/>